<sequence>MPAQPPFRRRRLGRKLARMRADARMTLGEAAEALFKTKSALHRMEKGETLVDVHLVKSMMDLYDCYDPDLIEQTVKAREKGWWTTFGIENQGYIDVETEATHVYDLSPLIIPGLLQTPEYTRALFEAHRLKRTSRWLENDIEVRRIRQKRLADPEVPLRLHAIVHEAALRTVVGGPGVMGGQLAHLRAVAGSPNVVLQVLAGAAGIVDGMATAFTRLSFAEADEPDVLYIEYLTGALYIENEWELNEAKLTFEHVASRALGRDESVALIERIPAE</sequence>
<dbReference type="SUPFAM" id="SSF47413">
    <property type="entry name" value="lambda repressor-like DNA-binding domains"/>
    <property type="match status" value="1"/>
</dbReference>
<proteinExistence type="predicted"/>
<dbReference type="OrthoDB" id="4285266at2"/>
<gene>
    <name evidence="2" type="ORF">C8E97_0428</name>
</gene>
<name>A0A495VTA9_9PSEU</name>
<dbReference type="Pfam" id="PF13560">
    <property type="entry name" value="HTH_31"/>
    <property type="match status" value="1"/>
</dbReference>
<organism evidence="2 3">
    <name type="scientific">Saccharothrix australiensis</name>
    <dbReference type="NCBI Taxonomy" id="2072"/>
    <lineage>
        <taxon>Bacteria</taxon>
        <taxon>Bacillati</taxon>
        <taxon>Actinomycetota</taxon>
        <taxon>Actinomycetes</taxon>
        <taxon>Pseudonocardiales</taxon>
        <taxon>Pseudonocardiaceae</taxon>
        <taxon>Saccharothrix</taxon>
    </lineage>
</organism>
<dbReference type="InterPro" id="IPR001387">
    <property type="entry name" value="Cro/C1-type_HTH"/>
</dbReference>
<feature type="domain" description="HTH cro/C1-type" evidence="1">
    <location>
        <begin position="16"/>
        <end position="71"/>
    </location>
</feature>
<dbReference type="SMART" id="SM00530">
    <property type="entry name" value="HTH_XRE"/>
    <property type="match status" value="1"/>
</dbReference>
<dbReference type="RefSeq" id="WP_147454976.1">
    <property type="nucleotide sequence ID" value="NZ_RBXO01000001.1"/>
</dbReference>
<dbReference type="Pfam" id="PF19054">
    <property type="entry name" value="DUF5753"/>
    <property type="match status" value="1"/>
</dbReference>
<evidence type="ECO:0000313" key="2">
    <source>
        <dbReference type="EMBL" id="RKT51937.1"/>
    </source>
</evidence>
<dbReference type="Proteomes" id="UP000282084">
    <property type="component" value="Unassembled WGS sequence"/>
</dbReference>
<accession>A0A495VTA9</accession>
<evidence type="ECO:0000313" key="3">
    <source>
        <dbReference type="Proteomes" id="UP000282084"/>
    </source>
</evidence>
<comment type="caution">
    <text evidence="2">The sequence shown here is derived from an EMBL/GenBank/DDBJ whole genome shotgun (WGS) entry which is preliminary data.</text>
</comment>
<dbReference type="GO" id="GO:0003677">
    <property type="term" value="F:DNA binding"/>
    <property type="evidence" value="ECO:0007669"/>
    <property type="project" value="InterPro"/>
</dbReference>
<dbReference type="InterPro" id="IPR043917">
    <property type="entry name" value="DUF5753"/>
</dbReference>
<reference evidence="2 3" key="1">
    <citation type="submission" date="2018-10" db="EMBL/GenBank/DDBJ databases">
        <title>Sequencing the genomes of 1000 actinobacteria strains.</title>
        <authorList>
            <person name="Klenk H.-P."/>
        </authorList>
    </citation>
    <scope>NUCLEOTIDE SEQUENCE [LARGE SCALE GENOMIC DNA]</scope>
    <source>
        <strain evidence="2 3">DSM 43800</strain>
    </source>
</reference>
<protein>
    <submittedName>
        <fullName evidence="2">Helix-turn-helix protein</fullName>
    </submittedName>
</protein>
<evidence type="ECO:0000259" key="1">
    <source>
        <dbReference type="PROSITE" id="PS50943"/>
    </source>
</evidence>
<dbReference type="InterPro" id="IPR010982">
    <property type="entry name" value="Lambda_DNA-bd_dom_sf"/>
</dbReference>
<keyword evidence="3" id="KW-1185">Reference proteome</keyword>
<dbReference type="Gene3D" id="1.10.260.40">
    <property type="entry name" value="lambda repressor-like DNA-binding domains"/>
    <property type="match status" value="1"/>
</dbReference>
<dbReference type="AlphaFoldDB" id="A0A495VTA9"/>
<dbReference type="PROSITE" id="PS50943">
    <property type="entry name" value="HTH_CROC1"/>
    <property type="match status" value="1"/>
</dbReference>
<dbReference type="EMBL" id="RBXO01000001">
    <property type="protein sequence ID" value="RKT51937.1"/>
    <property type="molecule type" value="Genomic_DNA"/>
</dbReference>